<feature type="transmembrane region" description="Helical" evidence="1">
    <location>
        <begin position="128"/>
        <end position="150"/>
    </location>
</feature>
<dbReference type="EMBL" id="CP091512">
    <property type="protein sequence ID" value="UOO92117.1"/>
    <property type="molecule type" value="Genomic_DNA"/>
</dbReference>
<keyword evidence="1" id="KW-0472">Membrane</keyword>
<reference evidence="2" key="2">
    <citation type="journal article" date="2022" name="Res Sq">
        <title>Evolution of multicellular longitudinally dividing oral cavity symbionts (Neisseriaceae).</title>
        <authorList>
            <person name="Nyongesa S."/>
            <person name="Weber P."/>
            <person name="Bernet E."/>
            <person name="Pullido F."/>
            <person name="Nieckarz M."/>
            <person name="Delaby M."/>
            <person name="Nieves C."/>
            <person name="Viehboeck T."/>
            <person name="Krause N."/>
            <person name="Rivera-Millot A."/>
            <person name="Nakamura A."/>
            <person name="Vischer N."/>
            <person name="VanNieuwenhze M."/>
            <person name="Brun Y."/>
            <person name="Cava F."/>
            <person name="Bulgheresi S."/>
            <person name="Veyrier F."/>
        </authorList>
    </citation>
    <scope>NUCLEOTIDE SEQUENCE</scope>
    <source>
        <strain evidence="2">SAG 1488-6</strain>
    </source>
</reference>
<proteinExistence type="predicted"/>
<evidence type="ECO:0000313" key="2">
    <source>
        <dbReference type="EMBL" id="UOO92117.1"/>
    </source>
</evidence>
<evidence type="ECO:0000313" key="3">
    <source>
        <dbReference type="Proteomes" id="UP000832034"/>
    </source>
</evidence>
<feature type="transmembrane region" description="Helical" evidence="1">
    <location>
        <begin position="83"/>
        <end position="108"/>
    </location>
</feature>
<feature type="transmembrane region" description="Helical" evidence="1">
    <location>
        <begin position="7"/>
        <end position="27"/>
    </location>
</feature>
<keyword evidence="1" id="KW-1133">Transmembrane helix</keyword>
<keyword evidence="1" id="KW-0812">Transmembrane</keyword>
<organism evidence="2 3">
    <name type="scientific">Vitreoscilla stercoraria</name>
    <dbReference type="NCBI Taxonomy" id="61"/>
    <lineage>
        <taxon>Bacteria</taxon>
        <taxon>Pseudomonadati</taxon>
        <taxon>Pseudomonadota</taxon>
        <taxon>Betaproteobacteria</taxon>
        <taxon>Neisseriales</taxon>
        <taxon>Neisseriaceae</taxon>
        <taxon>Vitreoscilla</taxon>
    </lineage>
</organism>
<reference evidence="2" key="1">
    <citation type="submission" date="2021-12" db="EMBL/GenBank/DDBJ databases">
        <authorList>
            <person name="Veyrier F.J."/>
        </authorList>
    </citation>
    <scope>NUCLEOTIDE SEQUENCE</scope>
    <source>
        <strain evidence="2">SAG 1488-6</strain>
    </source>
</reference>
<feature type="transmembrane region" description="Helical" evidence="1">
    <location>
        <begin position="47"/>
        <end position="71"/>
    </location>
</feature>
<evidence type="ECO:0000256" key="1">
    <source>
        <dbReference type="SAM" id="Phobius"/>
    </source>
</evidence>
<name>A0ABY4E9J9_VITST</name>
<accession>A0ABY4E9J9</accession>
<dbReference type="RefSeq" id="WP_040755742.1">
    <property type="nucleotide sequence ID" value="NZ_CP091512.1"/>
</dbReference>
<gene>
    <name evidence="2" type="ORF">LVJ81_10875</name>
</gene>
<dbReference type="Proteomes" id="UP000832034">
    <property type="component" value="Chromosome"/>
</dbReference>
<protein>
    <submittedName>
        <fullName evidence="2">Uncharacterized protein</fullName>
    </submittedName>
</protein>
<keyword evidence="3" id="KW-1185">Reference proteome</keyword>
<sequence>MLGRLTALPIIVVLLDIWFGLGLNIFQSLNSTHTTAPNVLTAVPDVAFNWLQVMVNAGMVVIITFSLVILLQLNKAMSQNQAYALGPFRLLGLFLTLAFSLPALYGFSMTVWQLLQGHWVISLDNLRYLITALSMIACAIICLWRVFFWWRFYKQSRKMAT</sequence>